<dbReference type="EMBL" id="DRXH01000059">
    <property type="protein sequence ID" value="HHM44004.1"/>
    <property type="molecule type" value="Genomic_DNA"/>
</dbReference>
<keyword evidence="1" id="KW-0812">Transmembrane</keyword>
<comment type="caution">
    <text evidence="2">The sequence shown here is derived from an EMBL/GenBank/DDBJ whole genome shotgun (WGS) entry which is preliminary data.</text>
</comment>
<keyword evidence="1" id="KW-0472">Membrane</keyword>
<feature type="transmembrane region" description="Helical" evidence="1">
    <location>
        <begin position="48"/>
        <end position="66"/>
    </location>
</feature>
<protein>
    <submittedName>
        <fullName evidence="2">Uncharacterized protein</fullName>
    </submittedName>
</protein>
<accession>A0A7J3VS75</accession>
<proteinExistence type="predicted"/>
<reference evidence="2" key="1">
    <citation type="journal article" date="2020" name="mSystems">
        <title>Genome- and Community-Level Interaction Insights into Carbon Utilization and Element Cycling Functions of Hydrothermarchaeota in Hydrothermal Sediment.</title>
        <authorList>
            <person name="Zhou Z."/>
            <person name="Liu Y."/>
            <person name="Xu W."/>
            <person name="Pan J."/>
            <person name="Luo Z.H."/>
            <person name="Li M."/>
        </authorList>
    </citation>
    <scope>NUCLEOTIDE SEQUENCE [LARGE SCALE GENOMIC DNA]</scope>
    <source>
        <strain evidence="2">SpSt-1074</strain>
    </source>
</reference>
<sequence length="393" mass="42575">MAEPSPKTGAAVLLAGAFLSSAGFLMEYGALSGWFTFLSGWFAKLANILQFDAGPAAMGFGLGWLVSGMYPMRKWYLYAVAAGLLVSTTSFTATVFLPLDVYIVSALLLSLTWAVGPALLTSGVLAAIVVNRRASKHGVKPLPNPHEDRLDIVVLLGLYIPLLPIMTSQAFYLRYLLPAVVAWVFWHFFADRLTVYLLARRARGSIQLVAVEPPSPEETTLMNVVSRSYYPMAFGIGVTTTVSSILDLLNIQLFGGDPFAATAGAALASIVAIAAGALYVGPVLWLFEDLGIREFDRTKRVMKPPGIHSLADEMVEIYTFIFSPIGFTFAVADGDLLLAFVLLGLVFHLLLTISMTATYLYLRFSAKSHLHGVLTRLAGKGLINTRPPEWMGA</sequence>
<dbReference type="AlphaFoldDB" id="A0A7J3VS75"/>
<organism evidence="2">
    <name type="scientific">Caldiarchaeum subterraneum</name>
    <dbReference type="NCBI Taxonomy" id="311458"/>
    <lineage>
        <taxon>Archaea</taxon>
        <taxon>Nitrososphaerota</taxon>
        <taxon>Candidatus Caldarchaeales</taxon>
        <taxon>Candidatus Caldarchaeaceae</taxon>
        <taxon>Candidatus Caldarchaeum</taxon>
    </lineage>
</organism>
<feature type="transmembrane region" description="Helical" evidence="1">
    <location>
        <begin position="103"/>
        <end position="131"/>
    </location>
</feature>
<feature type="transmembrane region" description="Helical" evidence="1">
    <location>
        <begin position="75"/>
        <end position="97"/>
    </location>
</feature>
<feature type="transmembrane region" description="Helical" evidence="1">
    <location>
        <begin position="152"/>
        <end position="173"/>
    </location>
</feature>
<feature type="transmembrane region" description="Helical" evidence="1">
    <location>
        <begin position="259"/>
        <end position="287"/>
    </location>
</feature>
<evidence type="ECO:0000256" key="1">
    <source>
        <dbReference type="SAM" id="Phobius"/>
    </source>
</evidence>
<keyword evidence="1" id="KW-1133">Transmembrane helix</keyword>
<feature type="transmembrane region" description="Helical" evidence="1">
    <location>
        <begin position="336"/>
        <end position="362"/>
    </location>
</feature>
<gene>
    <name evidence="2" type="ORF">ENM31_01725</name>
</gene>
<feature type="transmembrane region" description="Helical" evidence="1">
    <location>
        <begin position="179"/>
        <end position="199"/>
    </location>
</feature>
<feature type="transmembrane region" description="Helical" evidence="1">
    <location>
        <begin position="229"/>
        <end position="253"/>
    </location>
</feature>
<evidence type="ECO:0000313" key="2">
    <source>
        <dbReference type="EMBL" id="HHM44004.1"/>
    </source>
</evidence>
<name>A0A7J3VS75_CALS0</name>
<feature type="transmembrane region" description="Helical" evidence="1">
    <location>
        <begin position="307"/>
        <end position="330"/>
    </location>
</feature>